<sequence length="48" mass="5252">MPRATPFSLSETGERLKGRVRGTGKAGGDNFLLPVKVYSPTGYRLRLT</sequence>
<keyword evidence="2" id="KW-0614">Plasmid</keyword>
<name>A0A7U1E261_ECOLX</name>
<evidence type="ECO:0000313" key="2">
    <source>
        <dbReference type="EMBL" id="QQZ47412.1"/>
    </source>
</evidence>
<dbReference type="EMBL" id="MW390533">
    <property type="protein sequence ID" value="QQZ47412.1"/>
    <property type="molecule type" value="Genomic_DNA"/>
</dbReference>
<accession>A0A7U1E261</accession>
<proteinExistence type="predicted"/>
<organism evidence="2">
    <name type="scientific">Escherichia coli</name>
    <dbReference type="NCBI Taxonomy" id="562"/>
    <lineage>
        <taxon>Bacteria</taxon>
        <taxon>Pseudomonadati</taxon>
        <taxon>Pseudomonadota</taxon>
        <taxon>Gammaproteobacteria</taxon>
        <taxon>Enterobacterales</taxon>
        <taxon>Enterobacteriaceae</taxon>
        <taxon>Escherichia</taxon>
    </lineage>
</organism>
<dbReference type="AlphaFoldDB" id="A0A7U1E261"/>
<geneLocation type="plasmid" evidence="2">
    <name>pESBL3215-IncF</name>
</geneLocation>
<protein>
    <submittedName>
        <fullName evidence="2">Uncharacterized protein</fullName>
    </submittedName>
</protein>
<feature type="region of interest" description="Disordered" evidence="1">
    <location>
        <begin position="1"/>
        <end position="26"/>
    </location>
</feature>
<evidence type="ECO:0000256" key="1">
    <source>
        <dbReference type="SAM" id="MobiDB-lite"/>
    </source>
</evidence>
<reference evidence="2" key="1">
    <citation type="journal article" date="2021" name="Sci. Rep.">
        <title>Antibiotic resistance plasmid composition and architecture in Escherichia coli isolates from meat.</title>
        <authorList>
            <person name="Darphorn T.S."/>
            <person name="Bel K."/>
            <person name="Koenders-van Sint Anneland B.B."/>
            <person name="Brul S."/>
            <person name="Ter Kuile B.H."/>
        </authorList>
    </citation>
    <scope>NUCLEOTIDE SEQUENCE</scope>
    <source>
        <strain evidence="2">ESBL3215</strain>
    </source>
</reference>